<evidence type="ECO:0000313" key="2">
    <source>
        <dbReference type="Proteomes" id="UP000830375"/>
    </source>
</evidence>
<dbReference type="PANTHER" id="PTHR46599">
    <property type="entry name" value="PIGGYBAC TRANSPOSABLE ELEMENT-DERIVED PROTEIN 4"/>
    <property type="match status" value="1"/>
</dbReference>
<protein>
    <submittedName>
        <fullName evidence="1">PiggyBac transposable element-derived protein 4</fullName>
    </submittedName>
</protein>
<sequence length="207" mass="24090">MYRDIGLIFYMPTVKLPSIRDYWRQSRKNNYPTGHGLSYDAVKSLLDCKVLGSGYHMYMDNFYTSPKLLKDLLTTALGMQIIHSLKSLLGDLSGGFGMGLYLSYHLFCLYRRHCAEESEITRYMEDKNISMSCTCDCIQQLLQYYTAQHKTMKWYRKIFVLHFLDITATNAFTVHKELYGNLSHKEFMEQLITELCGISQSSTKTDQ</sequence>
<dbReference type="EMBL" id="JACTAM010000009">
    <property type="protein sequence ID" value="KAI2661035.1"/>
    <property type="molecule type" value="Genomic_DNA"/>
</dbReference>
<evidence type="ECO:0000313" key="1">
    <source>
        <dbReference type="EMBL" id="KAI2661035.1"/>
    </source>
</evidence>
<gene>
    <name evidence="1" type="ORF">H4Q32_030055</name>
</gene>
<reference evidence="1 2" key="1">
    <citation type="submission" date="2022-01" db="EMBL/GenBank/DDBJ databases">
        <title>A high-quality chromosome-level genome assembly of rohu carp, Labeo rohita.</title>
        <authorList>
            <person name="Arick M.A. II"/>
            <person name="Hsu C.-Y."/>
            <person name="Magbanua Z."/>
            <person name="Pechanova O."/>
            <person name="Grover C."/>
            <person name="Miller E."/>
            <person name="Thrash A."/>
            <person name="Ezzel L."/>
            <person name="Alam S."/>
            <person name="Benzie J."/>
            <person name="Hamilton M."/>
            <person name="Karsi A."/>
            <person name="Lawrence M.L."/>
            <person name="Peterson D.G."/>
        </authorList>
    </citation>
    <scope>NUCLEOTIDE SEQUENCE [LARGE SCALE GENOMIC DNA]</scope>
    <source>
        <strain evidence="2">BAU-BD-2019</strain>
        <tissue evidence="1">Blood</tissue>
    </source>
</reference>
<organism evidence="1 2">
    <name type="scientific">Labeo rohita</name>
    <name type="common">Indian major carp</name>
    <name type="synonym">Cyprinus rohita</name>
    <dbReference type="NCBI Taxonomy" id="84645"/>
    <lineage>
        <taxon>Eukaryota</taxon>
        <taxon>Metazoa</taxon>
        <taxon>Chordata</taxon>
        <taxon>Craniata</taxon>
        <taxon>Vertebrata</taxon>
        <taxon>Euteleostomi</taxon>
        <taxon>Actinopterygii</taxon>
        <taxon>Neopterygii</taxon>
        <taxon>Teleostei</taxon>
        <taxon>Ostariophysi</taxon>
        <taxon>Cypriniformes</taxon>
        <taxon>Cyprinidae</taxon>
        <taxon>Labeoninae</taxon>
        <taxon>Labeonini</taxon>
        <taxon>Labeo</taxon>
    </lineage>
</organism>
<comment type="caution">
    <text evidence="1">The sequence shown here is derived from an EMBL/GenBank/DDBJ whole genome shotgun (WGS) entry which is preliminary data.</text>
</comment>
<keyword evidence="2" id="KW-1185">Reference proteome</keyword>
<proteinExistence type="predicted"/>
<dbReference type="PANTHER" id="PTHR46599:SF3">
    <property type="entry name" value="PIGGYBAC TRANSPOSABLE ELEMENT-DERIVED PROTEIN 4"/>
    <property type="match status" value="1"/>
</dbReference>
<dbReference type="Proteomes" id="UP000830375">
    <property type="component" value="Unassembled WGS sequence"/>
</dbReference>
<name>A0ABQ8MEI8_LABRO</name>
<accession>A0ABQ8MEI8</accession>